<organism evidence="2">
    <name type="scientific">freshwater metagenome</name>
    <dbReference type="NCBI Taxonomy" id="449393"/>
    <lineage>
        <taxon>unclassified sequences</taxon>
        <taxon>metagenomes</taxon>
        <taxon>ecological metagenomes</taxon>
    </lineage>
</organism>
<sequence length="197" mass="21843">MKEYLLVWLVIFGFNLLPAFAPPTWSALVFFNFRYDLNPILLIFIGIVAAVAGRAGLFELFRNFRKILPAGYLANMAKLGHYLEESKSRFFGLLALFFVSPLSSAQLFEAAALMNRMRLKPLLLAFATGRLFSYSFYVFGSSQLKSTSIGQIIEDQITSPIAILIQVLMILGVIALGNIDWKHSGKGGSNPTNAPIN</sequence>
<dbReference type="AlphaFoldDB" id="A0A6J6HUL2"/>
<evidence type="ECO:0000313" key="2">
    <source>
        <dbReference type="EMBL" id="CAB4614784.1"/>
    </source>
</evidence>
<feature type="transmembrane region" description="Helical" evidence="1">
    <location>
        <begin position="122"/>
        <end position="140"/>
    </location>
</feature>
<gene>
    <name evidence="2" type="ORF">UFOPK1854_00775</name>
</gene>
<accession>A0A6J6HUL2</accession>
<feature type="transmembrane region" description="Helical" evidence="1">
    <location>
        <begin position="40"/>
        <end position="58"/>
    </location>
</feature>
<name>A0A6J6HUL2_9ZZZZ</name>
<feature type="transmembrane region" description="Helical" evidence="1">
    <location>
        <begin position="6"/>
        <end position="33"/>
    </location>
</feature>
<keyword evidence="1" id="KW-0812">Transmembrane</keyword>
<protein>
    <submittedName>
        <fullName evidence="2">Unannotated protein</fullName>
    </submittedName>
</protein>
<reference evidence="2" key="1">
    <citation type="submission" date="2020-05" db="EMBL/GenBank/DDBJ databases">
        <authorList>
            <person name="Chiriac C."/>
            <person name="Salcher M."/>
            <person name="Ghai R."/>
            <person name="Kavagutti S V."/>
        </authorList>
    </citation>
    <scope>NUCLEOTIDE SEQUENCE</scope>
</reference>
<dbReference type="EMBL" id="CAEZUT010000085">
    <property type="protein sequence ID" value="CAB4614784.1"/>
    <property type="molecule type" value="Genomic_DNA"/>
</dbReference>
<feature type="transmembrane region" description="Helical" evidence="1">
    <location>
        <begin position="90"/>
        <end position="110"/>
    </location>
</feature>
<proteinExistence type="predicted"/>
<keyword evidence="1" id="KW-1133">Transmembrane helix</keyword>
<feature type="transmembrane region" description="Helical" evidence="1">
    <location>
        <begin position="160"/>
        <end position="179"/>
    </location>
</feature>
<keyword evidence="1" id="KW-0472">Membrane</keyword>
<evidence type="ECO:0000256" key="1">
    <source>
        <dbReference type="SAM" id="Phobius"/>
    </source>
</evidence>